<dbReference type="EMBL" id="AP028910">
    <property type="protein sequence ID" value="BES90022.1"/>
    <property type="molecule type" value="Genomic_DNA"/>
</dbReference>
<evidence type="ECO:0000313" key="3">
    <source>
        <dbReference type="Proteomes" id="UP001307889"/>
    </source>
</evidence>
<organism evidence="2 3">
    <name type="scientific">Nesidiocoris tenuis</name>
    <dbReference type="NCBI Taxonomy" id="355587"/>
    <lineage>
        <taxon>Eukaryota</taxon>
        <taxon>Metazoa</taxon>
        <taxon>Ecdysozoa</taxon>
        <taxon>Arthropoda</taxon>
        <taxon>Hexapoda</taxon>
        <taxon>Insecta</taxon>
        <taxon>Pterygota</taxon>
        <taxon>Neoptera</taxon>
        <taxon>Paraneoptera</taxon>
        <taxon>Hemiptera</taxon>
        <taxon>Heteroptera</taxon>
        <taxon>Panheteroptera</taxon>
        <taxon>Cimicomorpha</taxon>
        <taxon>Miridae</taxon>
        <taxon>Dicyphina</taxon>
        <taxon>Nesidiocoris</taxon>
    </lineage>
</organism>
<reference evidence="2 3" key="1">
    <citation type="submission" date="2023-09" db="EMBL/GenBank/DDBJ databases">
        <title>Nesidiocoris tenuis whole genome shotgun sequence.</title>
        <authorList>
            <person name="Shibata T."/>
            <person name="Shimoda M."/>
            <person name="Kobayashi T."/>
            <person name="Uehara T."/>
        </authorList>
    </citation>
    <scope>NUCLEOTIDE SEQUENCE [LARGE SCALE GENOMIC DNA]</scope>
    <source>
        <strain evidence="2 3">Japan</strain>
    </source>
</reference>
<sequence length="92" mass="10205">MEIAWKRFPLKLAYASTVNKIQGLLAENPFGDTAREGGRHCQIGSSVPERKEFSARAVRDRAGLLIKQSNGPSFANQERRRNTQKGSGCSKK</sequence>
<accession>A0ABN7AI65</accession>
<proteinExistence type="predicted"/>
<gene>
    <name evidence="2" type="ORF">NTJ_02831</name>
</gene>
<feature type="region of interest" description="Disordered" evidence="1">
    <location>
        <begin position="66"/>
        <end position="92"/>
    </location>
</feature>
<protein>
    <submittedName>
        <fullName evidence="2">Uncharacterized protein</fullName>
    </submittedName>
</protein>
<keyword evidence="3" id="KW-1185">Reference proteome</keyword>
<name>A0ABN7AI65_9HEMI</name>
<feature type="compositionally biased region" description="Polar residues" evidence="1">
    <location>
        <begin position="67"/>
        <end position="76"/>
    </location>
</feature>
<evidence type="ECO:0000256" key="1">
    <source>
        <dbReference type="SAM" id="MobiDB-lite"/>
    </source>
</evidence>
<evidence type="ECO:0000313" key="2">
    <source>
        <dbReference type="EMBL" id="BES90022.1"/>
    </source>
</evidence>
<dbReference type="Proteomes" id="UP001307889">
    <property type="component" value="Chromosome 2"/>
</dbReference>